<keyword evidence="2" id="KW-1185">Reference proteome</keyword>
<evidence type="ECO:0000313" key="2">
    <source>
        <dbReference type="Proteomes" id="UP001283361"/>
    </source>
</evidence>
<name>A0AAE1CR93_9GAST</name>
<proteinExistence type="predicted"/>
<evidence type="ECO:0000313" key="1">
    <source>
        <dbReference type="EMBL" id="KAK3730427.1"/>
    </source>
</evidence>
<dbReference type="Proteomes" id="UP001283361">
    <property type="component" value="Unassembled WGS sequence"/>
</dbReference>
<dbReference type="EMBL" id="JAWDGP010007081">
    <property type="protein sequence ID" value="KAK3730427.1"/>
    <property type="molecule type" value="Genomic_DNA"/>
</dbReference>
<gene>
    <name evidence="1" type="ORF">RRG08_034748</name>
</gene>
<comment type="caution">
    <text evidence="1">The sequence shown here is derived from an EMBL/GenBank/DDBJ whole genome shotgun (WGS) entry which is preliminary data.</text>
</comment>
<dbReference type="AlphaFoldDB" id="A0AAE1CR93"/>
<reference evidence="1" key="1">
    <citation type="journal article" date="2023" name="G3 (Bethesda)">
        <title>A reference genome for the long-term kleptoplast-retaining sea slug Elysia crispata morphotype clarki.</title>
        <authorList>
            <person name="Eastman K.E."/>
            <person name="Pendleton A.L."/>
            <person name="Shaikh M.A."/>
            <person name="Suttiyut T."/>
            <person name="Ogas R."/>
            <person name="Tomko P."/>
            <person name="Gavelis G."/>
            <person name="Widhalm J.R."/>
            <person name="Wisecaver J.H."/>
        </authorList>
    </citation>
    <scope>NUCLEOTIDE SEQUENCE</scope>
    <source>
        <strain evidence="1">ECLA1</strain>
    </source>
</reference>
<protein>
    <submittedName>
        <fullName evidence="1">Uncharacterized protein</fullName>
    </submittedName>
</protein>
<sequence>MLKNATAIYGPVKTWCHRTQELRAAETERARETRGGGLRTGSGTYCREHHYVIDPLVKPKNPVVACLKVFCALDLQCRQRNSSCLTRVYIHSIASLSSMRGKLHCQEAENSRRKRCVLVVELRRSTNLNPSAIRFTGRTFGKLLFIMQGED</sequence>
<accession>A0AAE1CR93</accession>
<organism evidence="1 2">
    <name type="scientific">Elysia crispata</name>
    <name type="common">lettuce slug</name>
    <dbReference type="NCBI Taxonomy" id="231223"/>
    <lineage>
        <taxon>Eukaryota</taxon>
        <taxon>Metazoa</taxon>
        <taxon>Spiralia</taxon>
        <taxon>Lophotrochozoa</taxon>
        <taxon>Mollusca</taxon>
        <taxon>Gastropoda</taxon>
        <taxon>Heterobranchia</taxon>
        <taxon>Euthyneura</taxon>
        <taxon>Panpulmonata</taxon>
        <taxon>Sacoglossa</taxon>
        <taxon>Placobranchoidea</taxon>
        <taxon>Plakobranchidae</taxon>
        <taxon>Elysia</taxon>
    </lineage>
</organism>